<organism evidence="1 2">
    <name type="scientific">Effusibacillus dendaii</name>
    <dbReference type="NCBI Taxonomy" id="2743772"/>
    <lineage>
        <taxon>Bacteria</taxon>
        <taxon>Bacillati</taxon>
        <taxon>Bacillota</taxon>
        <taxon>Bacilli</taxon>
        <taxon>Bacillales</taxon>
        <taxon>Alicyclobacillaceae</taxon>
        <taxon>Effusibacillus</taxon>
    </lineage>
</organism>
<protein>
    <recommendedName>
        <fullName evidence="3">Alpha-D-ribose 1-methylphosphonate 5-triphosphate diphosphatase</fullName>
    </recommendedName>
</protein>
<dbReference type="KEGG" id="eff:skT53_05470"/>
<dbReference type="AlphaFoldDB" id="A0A7I8D868"/>
<evidence type="ECO:0000313" key="1">
    <source>
        <dbReference type="EMBL" id="BCJ85562.1"/>
    </source>
</evidence>
<sequence>MKTYGFKDELAKEMVEKIIAWQQQIEWNRLKKLARYAKSLNISVASHDDDSPDKVDQMLGYGIRISEFPVNLKAARRAKERNIHVCVGAPNVVRGSSHGNNMKAIDAIKAGYADVLCSDYHPSTMLPVVCKLVAEGIDLPQAVRKISLNPAQALGIDA</sequence>
<keyword evidence="2" id="KW-1185">Reference proteome</keyword>
<accession>A0A7I8D868</accession>
<proteinExistence type="predicted"/>
<dbReference type="Proteomes" id="UP000593802">
    <property type="component" value="Chromosome"/>
</dbReference>
<dbReference type="RefSeq" id="WP_200759667.1">
    <property type="nucleotide sequence ID" value="NZ_AP023366.1"/>
</dbReference>
<name>A0A7I8D868_9BACL</name>
<dbReference type="InterPro" id="IPR032466">
    <property type="entry name" value="Metal_Hydrolase"/>
</dbReference>
<gene>
    <name evidence="1" type="ORF">skT53_05470</name>
</gene>
<evidence type="ECO:0000313" key="2">
    <source>
        <dbReference type="Proteomes" id="UP000593802"/>
    </source>
</evidence>
<dbReference type="SUPFAM" id="SSF51556">
    <property type="entry name" value="Metallo-dependent hydrolases"/>
    <property type="match status" value="1"/>
</dbReference>
<reference evidence="1 2" key="1">
    <citation type="submission" date="2020-08" db="EMBL/GenBank/DDBJ databases">
        <title>Complete Genome Sequence of Effusibacillus dendaii Strain skT53, Isolated from Farmland soil.</title>
        <authorList>
            <person name="Konishi T."/>
            <person name="Kawasaki H."/>
        </authorList>
    </citation>
    <scope>NUCLEOTIDE SEQUENCE [LARGE SCALE GENOMIC DNA]</scope>
    <source>
        <strain evidence="2">skT53</strain>
    </source>
</reference>
<evidence type="ECO:0008006" key="3">
    <source>
        <dbReference type="Google" id="ProtNLM"/>
    </source>
</evidence>
<dbReference type="EMBL" id="AP023366">
    <property type="protein sequence ID" value="BCJ85562.1"/>
    <property type="molecule type" value="Genomic_DNA"/>
</dbReference>